<keyword evidence="2" id="KW-1133">Transmembrane helix</keyword>
<feature type="transmembrane region" description="Helical" evidence="2">
    <location>
        <begin position="39"/>
        <end position="59"/>
    </location>
</feature>
<feature type="region of interest" description="Disordered" evidence="1">
    <location>
        <begin position="809"/>
        <end position="849"/>
    </location>
</feature>
<gene>
    <name evidence="3" type="ORF">QE152_g9568</name>
</gene>
<dbReference type="Proteomes" id="UP001458880">
    <property type="component" value="Unassembled WGS sequence"/>
</dbReference>
<keyword evidence="2" id="KW-0812">Transmembrane</keyword>
<sequence>MSDKTVKPKQLMNIADKIATIGEVNSGAKKADIYCKMELRAMVLMIIKIVISTPTVLILTPHLAHGSALMGGYIDNTANSTLPNFLLDPSGDGQETTLNEKHDHSTANNQENSPEGAEEIPNPSPLVVPGYNLPDNIFNKGKPFYLEKDPLTGDVDFLSKDSESNAYDDEEEYEYMESEQDSDMFSKSNINRKDTNTGSHKLNDVNQLTPTLYDFLNLPVKYNPDKYVYPLISSSYANTKVQGNVNRYHNHKDFSVTTYKPMKTPTYHSSKYSYFSKPYKTTPKYATSTASERTTTTTAMPEVISAAYSVKDTNLMNSPINDPSYGEDIKHNQNYQIDSIYLTTKDFENSNDTDTNVNSTTTSTTTTTTTSTTTEKMMDLLEQLYMSFQEEIDPSTKKAILVTHTTTTTEMPEKDEYDLNLEDVDEEEDLYHPNVLTGSHMEHNYNPDYDAEVTDNIAVENKPHIYIENTTYKEVSSTTPNVVTSVKTTIVTTSKPELTTRNSTAFKPSQIVEIYEDDEDDYPYHMFYKPLNISQIAPSGEINTKLPTDNNKGTFYTTISNKSKDNLNQSFIVNTPPTILTPPKVTSMPLGDNHVTHNVHQPIILATQNLREQLNNEKVIPRPFVPPTPNLQSIASGSNIHIAPNQDTASFVIGNQASAGNQFLGTALKESPYDSNPFRPFYGANSNQDYVRYTIQAKPEIPQSPNKNLFNLSSSSSINIQPIRNSEASLAIGVPIDLIQGKPGQVVDESLEINNEEIQFPKGTGPKIVFPEEGQEASSLSNRHDVKPNHNPPIINKEILRLSSKPMLHQLPSDLTPPNEGFPQPRPPYDPRPGHFHSGRPEYARPPRPNEVYKKMDKLPNILPQFRPNMKISHRYDMPNKNFHRQPLLERPSNRPIGFFEKLHPPPPPKNLHLLRKVPQMEHEIKYKQNIAEDRIINEADGYKTTPDQFLFYQTPPKMMMSHRKKGDVDLEVETLQMIQAKHDRKDKTKIEVSSTFQTAPKSKDAIDKPLYVVYPVNTAPLKLDAIDTSKKEAVVIGTRAELPLPPSKIQESNYDFNDSKSQFDFNFHDRHDSPILKPHPRPNPAIKSNFPYALERPDPSLLTTQEIENNIDAISKFESNNWNTLGDGEPKIISGSKINTQDQISVKLKTYTDKPIAVAYTPTEPHHHERFSMPNYASPVIPEIRPDYNSEFTVSAVMHTRPKLEIEAQKRHDKIDKNPEIDLETTHVPQLDFQAPFQPSINIDNITNGWSAVKDKNKTGEDADTTTATVTTSGEFDIENFKPQLIGGFKPLYNFPEDEDGKVMEVKEREE</sequence>
<evidence type="ECO:0000256" key="2">
    <source>
        <dbReference type="SAM" id="Phobius"/>
    </source>
</evidence>
<evidence type="ECO:0000313" key="4">
    <source>
        <dbReference type="Proteomes" id="UP001458880"/>
    </source>
</evidence>
<dbReference type="EMBL" id="JASPKY010000082">
    <property type="protein sequence ID" value="KAK9738824.1"/>
    <property type="molecule type" value="Genomic_DNA"/>
</dbReference>
<protein>
    <submittedName>
        <fullName evidence="3">Uncharacterized protein</fullName>
    </submittedName>
</protein>
<evidence type="ECO:0000313" key="3">
    <source>
        <dbReference type="EMBL" id="KAK9738824.1"/>
    </source>
</evidence>
<evidence type="ECO:0000256" key="1">
    <source>
        <dbReference type="SAM" id="MobiDB-lite"/>
    </source>
</evidence>
<proteinExistence type="predicted"/>
<organism evidence="3 4">
    <name type="scientific">Popillia japonica</name>
    <name type="common">Japanese beetle</name>
    <dbReference type="NCBI Taxonomy" id="7064"/>
    <lineage>
        <taxon>Eukaryota</taxon>
        <taxon>Metazoa</taxon>
        <taxon>Ecdysozoa</taxon>
        <taxon>Arthropoda</taxon>
        <taxon>Hexapoda</taxon>
        <taxon>Insecta</taxon>
        <taxon>Pterygota</taxon>
        <taxon>Neoptera</taxon>
        <taxon>Endopterygota</taxon>
        <taxon>Coleoptera</taxon>
        <taxon>Polyphaga</taxon>
        <taxon>Scarabaeiformia</taxon>
        <taxon>Scarabaeidae</taxon>
        <taxon>Rutelinae</taxon>
        <taxon>Popillia</taxon>
    </lineage>
</organism>
<keyword evidence="4" id="KW-1185">Reference proteome</keyword>
<keyword evidence="2" id="KW-0472">Membrane</keyword>
<reference evidence="3 4" key="1">
    <citation type="journal article" date="2024" name="BMC Genomics">
        <title>De novo assembly and annotation of Popillia japonica's genome with initial clues to its potential as an invasive pest.</title>
        <authorList>
            <person name="Cucini C."/>
            <person name="Boschi S."/>
            <person name="Funari R."/>
            <person name="Cardaioli E."/>
            <person name="Iannotti N."/>
            <person name="Marturano G."/>
            <person name="Paoli F."/>
            <person name="Bruttini M."/>
            <person name="Carapelli A."/>
            <person name="Frati F."/>
            <person name="Nardi F."/>
        </authorList>
    </citation>
    <scope>NUCLEOTIDE SEQUENCE [LARGE SCALE GENOMIC DNA]</scope>
    <source>
        <strain evidence="3">DMR45628</strain>
    </source>
</reference>
<name>A0AAW1LYG2_POPJA</name>
<accession>A0AAW1LYG2</accession>
<comment type="caution">
    <text evidence="3">The sequence shown here is derived from an EMBL/GenBank/DDBJ whole genome shotgun (WGS) entry which is preliminary data.</text>
</comment>
<feature type="region of interest" description="Disordered" evidence="1">
    <location>
        <begin position="85"/>
        <end position="128"/>
    </location>
</feature>